<accession>A0A9W6J4I9</accession>
<dbReference type="AlphaFoldDB" id="A0A9W6J4I9"/>
<name>A0A9W6J4I9_9HYPH</name>
<dbReference type="Proteomes" id="UP001143370">
    <property type="component" value="Unassembled WGS sequence"/>
</dbReference>
<reference evidence="1" key="2">
    <citation type="submission" date="2023-01" db="EMBL/GenBank/DDBJ databases">
        <authorList>
            <person name="Sun Q."/>
            <person name="Evtushenko L."/>
        </authorList>
    </citation>
    <scope>NUCLEOTIDE SEQUENCE</scope>
    <source>
        <strain evidence="1">VKM B-2484</strain>
    </source>
</reference>
<reference evidence="1" key="1">
    <citation type="journal article" date="2014" name="Int. J. Syst. Evol. Microbiol.">
        <title>Complete genome sequence of Corynebacterium casei LMG S-19264T (=DSM 44701T), isolated from a smear-ripened cheese.</title>
        <authorList>
            <consortium name="US DOE Joint Genome Institute (JGI-PGF)"/>
            <person name="Walter F."/>
            <person name="Albersmeier A."/>
            <person name="Kalinowski J."/>
            <person name="Ruckert C."/>
        </authorList>
    </citation>
    <scope>NUCLEOTIDE SEQUENCE</scope>
    <source>
        <strain evidence="1">VKM B-2484</strain>
    </source>
</reference>
<proteinExistence type="predicted"/>
<dbReference type="RefSeq" id="WP_213375218.1">
    <property type="nucleotide sequence ID" value="NZ_BSFJ01000002.1"/>
</dbReference>
<keyword evidence="2" id="KW-1185">Reference proteome</keyword>
<evidence type="ECO:0000313" key="1">
    <source>
        <dbReference type="EMBL" id="GLK70222.1"/>
    </source>
</evidence>
<comment type="caution">
    <text evidence="1">The sequence shown here is derived from an EMBL/GenBank/DDBJ whole genome shotgun (WGS) entry which is preliminary data.</text>
</comment>
<protein>
    <submittedName>
        <fullName evidence="1">Uncharacterized protein</fullName>
    </submittedName>
</protein>
<dbReference type="EMBL" id="BSFJ01000002">
    <property type="protein sequence ID" value="GLK70222.1"/>
    <property type="molecule type" value="Genomic_DNA"/>
</dbReference>
<gene>
    <name evidence="1" type="ORF">GCM10017643_03370</name>
</gene>
<evidence type="ECO:0000313" key="2">
    <source>
        <dbReference type="Proteomes" id="UP001143370"/>
    </source>
</evidence>
<organism evidence="1 2">
    <name type="scientific">Ancylobacter dichloromethanicus</name>
    <dbReference type="NCBI Taxonomy" id="518825"/>
    <lineage>
        <taxon>Bacteria</taxon>
        <taxon>Pseudomonadati</taxon>
        <taxon>Pseudomonadota</taxon>
        <taxon>Alphaproteobacteria</taxon>
        <taxon>Hyphomicrobiales</taxon>
        <taxon>Xanthobacteraceae</taxon>
        <taxon>Ancylobacter</taxon>
    </lineage>
</organism>
<sequence>MYGTYLRLDITVHASWQAVVRAASRKLARQARHDPAKRAQRKQFYRVMLEHHRNAQELVRTFRL</sequence>